<proteinExistence type="predicted"/>
<gene>
    <name evidence="2" type="ORF">NQ318_023362</name>
</gene>
<evidence type="ECO:0000313" key="2">
    <source>
        <dbReference type="EMBL" id="KAJ8935808.1"/>
    </source>
</evidence>
<dbReference type="Pfam" id="PF03184">
    <property type="entry name" value="DDE_1"/>
    <property type="match status" value="1"/>
</dbReference>
<dbReference type="EMBL" id="JAPWTK010000832">
    <property type="protein sequence ID" value="KAJ8935808.1"/>
    <property type="molecule type" value="Genomic_DNA"/>
</dbReference>
<dbReference type="InterPro" id="IPR004875">
    <property type="entry name" value="DDE_SF_endonuclease_dom"/>
</dbReference>
<evidence type="ECO:0000259" key="1">
    <source>
        <dbReference type="Pfam" id="PF03184"/>
    </source>
</evidence>
<dbReference type="PANTHER" id="PTHR19303">
    <property type="entry name" value="TRANSPOSON"/>
    <property type="match status" value="1"/>
</dbReference>
<reference evidence="2" key="1">
    <citation type="journal article" date="2023" name="Insect Mol. Biol.">
        <title>Genome sequencing provides insights into the evolution of gene families encoding plant cell wall-degrading enzymes in longhorned beetles.</title>
        <authorList>
            <person name="Shin N.R."/>
            <person name="Okamura Y."/>
            <person name="Kirsch R."/>
            <person name="Pauchet Y."/>
        </authorList>
    </citation>
    <scope>NUCLEOTIDE SEQUENCE</scope>
    <source>
        <strain evidence="2">AMC_N1</strain>
    </source>
</reference>
<keyword evidence="3" id="KW-1185">Reference proteome</keyword>
<dbReference type="Proteomes" id="UP001162162">
    <property type="component" value="Unassembled WGS sequence"/>
</dbReference>
<dbReference type="PANTHER" id="PTHR19303:SF74">
    <property type="entry name" value="POGO TRANSPOSABLE ELEMENT WITH KRAB DOMAIN"/>
    <property type="match status" value="1"/>
</dbReference>
<dbReference type="InterPro" id="IPR050863">
    <property type="entry name" value="CenT-Element_Derived"/>
</dbReference>
<feature type="domain" description="DDE-1" evidence="1">
    <location>
        <begin position="63"/>
        <end position="188"/>
    </location>
</feature>
<name>A0AAV8XA86_9CUCU</name>
<protein>
    <recommendedName>
        <fullName evidence="1">DDE-1 domain-containing protein</fullName>
    </recommendedName>
</protein>
<evidence type="ECO:0000313" key="3">
    <source>
        <dbReference type="Proteomes" id="UP001162162"/>
    </source>
</evidence>
<comment type="caution">
    <text evidence="2">The sequence shown here is derived from an EMBL/GenBank/DDBJ whole genome shotgun (WGS) entry which is preliminary data.</text>
</comment>
<dbReference type="GO" id="GO:0005634">
    <property type="term" value="C:nucleus"/>
    <property type="evidence" value="ECO:0007669"/>
    <property type="project" value="TreeGrafter"/>
</dbReference>
<dbReference type="GO" id="GO:0003677">
    <property type="term" value="F:DNA binding"/>
    <property type="evidence" value="ECO:0007669"/>
    <property type="project" value="TreeGrafter"/>
</dbReference>
<dbReference type="AlphaFoldDB" id="A0AAV8XA86"/>
<organism evidence="2 3">
    <name type="scientific">Aromia moschata</name>
    <dbReference type="NCBI Taxonomy" id="1265417"/>
    <lineage>
        <taxon>Eukaryota</taxon>
        <taxon>Metazoa</taxon>
        <taxon>Ecdysozoa</taxon>
        <taxon>Arthropoda</taxon>
        <taxon>Hexapoda</taxon>
        <taxon>Insecta</taxon>
        <taxon>Pterygota</taxon>
        <taxon>Neoptera</taxon>
        <taxon>Endopterygota</taxon>
        <taxon>Coleoptera</taxon>
        <taxon>Polyphaga</taxon>
        <taxon>Cucujiformia</taxon>
        <taxon>Chrysomeloidea</taxon>
        <taxon>Cerambycidae</taxon>
        <taxon>Cerambycinae</taxon>
        <taxon>Callichromatini</taxon>
        <taxon>Aromia</taxon>
    </lineage>
</organism>
<sequence>MDPFIMYDYFDILKETINHLNLHNTPERIWNLDESSLCIDLRKTKVVGAVNKPSSRTISTPAFLMCNAAGGKPPPLIVYKGVNVWDQRMAHEGKGYPGTVYAATKNGWMETEVFTNYFLKTILRTIGEQRPVLITQTSVTYDGHSTHISLALIERAIQENITILKLPPHTSHLLQPLDLAVFKPFKTKWDFHGIGSM</sequence>
<accession>A0AAV8XA86</accession>